<accession>A0A6P4DJS3</accession>
<name>A0A6P4DJS3_ARADU</name>
<sequence>MVNKSRVTEDCVKKVALNKGDQRAFVRRDQWRNFVPRGQNFKQGSYVPQQHLGKNSFRRFNNNNNMERGKGKQIQNPPNILTCRRCGAYHSNSPCRARLGVYYYCGRARHLTWNYPERKRQEAERVQQQGRVFTMTADGAERLDTLIKGNCEIGGKILIALFDTGVSHSFISFEKDSELGLKITMLA</sequence>
<dbReference type="Proteomes" id="UP000515211">
    <property type="component" value="Chromosome 5"/>
</dbReference>
<evidence type="ECO:0000313" key="1">
    <source>
        <dbReference type="Proteomes" id="UP000515211"/>
    </source>
</evidence>
<keyword evidence="1" id="KW-1185">Reference proteome</keyword>
<dbReference type="RefSeq" id="XP_015967240.1">
    <property type="nucleotide sequence ID" value="XM_016111754.1"/>
</dbReference>
<evidence type="ECO:0000313" key="2">
    <source>
        <dbReference type="RefSeq" id="XP_015967240.1"/>
    </source>
</evidence>
<dbReference type="Pfam" id="PF08284">
    <property type="entry name" value="RVP_2"/>
    <property type="match status" value="1"/>
</dbReference>
<dbReference type="KEGG" id="adu:107490958"/>
<proteinExistence type="predicted"/>
<dbReference type="GeneID" id="107490958"/>
<protein>
    <submittedName>
        <fullName evidence="2">Uncharacterized protein LOC107490958</fullName>
    </submittedName>
</protein>
<dbReference type="AlphaFoldDB" id="A0A6P4DJS3"/>
<reference evidence="2" key="2">
    <citation type="submission" date="2025-08" db="UniProtKB">
        <authorList>
            <consortium name="RefSeq"/>
        </authorList>
    </citation>
    <scope>IDENTIFICATION</scope>
    <source>
        <tissue evidence="2">Whole plant</tissue>
    </source>
</reference>
<gene>
    <name evidence="2" type="primary">LOC107490958</name>
</gene>
<organism evidence="1 2">
    <name type="scientific">Arachis duranensis</name>
    <name type="common">Wild peanut</name>
    <dbReference type="NCBI Taxonomy" id="130453"/>
    <lineage>
        <taxon>Eukaryota</taxon>
        <taxon>Viridiplantae</taxon>
        <taxon>Streptophyta</taxon>
        <taxon>Embryophyta</taxon>
        <taxon>Tracheophyta</taxon>
        <taxon>Spermatophyta</taxon>
        <taxon>Magnoliopsida</taxon>
        <taxon>eudicotyledons</taxon>
        <taxon>Gunneridae</taxon>
        <taxon>Pentapetalae</taxon>
        <taxon>rosids</taxon>
        <taxon>fabids</taxon>
        <taxon>Fabales</taxon>
        <taxon>Fabaceae</taxon>
        <taxon>Papilionoideae</taxon>
        <taxon>50 kb inversion clade</taxon>
        <taxon>dalbergioids sensu lato</taxon>
        <taxon>Dalbergieae</taxon>
        <taxon>Pterocarpus clade</taxon>
        <taxon>Arachis</taxon>
    </lineage>
</organism>
<reference evidence="1" key="1">
    <citation type="journal article" date="2016" name="Nat. Genet.">
        <title>The genome sequences of Arachis duranensis and Arachis ipaensis, the diploid ancestors of cultivated peanut.</title>
        <authorList>
            <person name="Bertioli D.J."/>
            <person name="Cannon S.B."/>
            <person name="Froenicke L."/>
            <person name="Huang G."/>
            <person name="Farmer A.D."/>
            <person name="Cannon E.K."/>
            <person name="Liu X."/>
            <person name="Gao D."/>
            <person name="Clevenger J."/>
            <person name="Dash S."/>
            <person name="Ren L."/>
            <person name="Moretzsohn M.C."/>
            <person name="Shirasawa K."/>
            <person name="Huang W."/>
            <person name="Vidigal B."/>
            <person name="Abernathy B."/>
            <person name="Chu Y."/>
            <person name="Niederhuth C.E."/>
            <person name="Umale P."/>
            <person name="Araujo A.C."/>
            <person name="Kozik A."/>
            <person name="Kim K.D."/>
            <person name="Burow M.D."/>
            <person name="Varshney R.K."/>
            <person name="Wang X."/>
            <person name="Zhang X."/>
            <person name="Barkley N."/>
            <person name="Guimaraes P.M."/>
            <person name="Isobe S."/>
            <person name="Guo B."/>
            <person name="Liao B."/>
            <person name="Stalker H.T."/>
            <person name="Schmitz R.J."/>
            <person name="Scheffler B.E."/>
            <person name="Leal-Bertioli S.C."/>
            <person name="Xun X."/>
            <person name="Jackson S.A."/>
            <person name="Michelmore R."/>
            <person name="Ozias-Akins P."/>
        </authorList>
    </citation>
    <scope>NUCLEOTIDE SEQUENCE [LARGE SCALE GENOMIC DNA]</scope>
    <source>
        <strain evidence="1">cv. V14167</strain>
    </source>
</reference>